<dbReference type="InterPro" id="IPR045851">
    <property type="entry name" value="AMP-bd_C_sf"/>
</dbReference>
<organism evidence="4 5">
    <name type="scientific">Gordonia humi</name>
    <dbReference type="NCBI Taxonomy" id="686429"/>
    <lineage>
        <taxon>Bacteria</taxon>
        <taxon>Bacillati</taxon>
        <taxon>Actinomycetota</taxon>
        <taxon>Actinomycetes</taxon>
        <taxon>Mycobacteriales</taxon>
        <taxon>Gordoniaceae</taxon>
        <taxon>Gordonia</taxon>
    </lineage>
</organism>
<evidence type="ECO:0000256" key="2">
    <source>
        <dbReference type="ARBA" id="ARBA00022598"/>
    </source>
</evidence>
<dbReference type="InterPro" id="IPR025110">
    <property type="entry name" value="AMP-bd_C"/>
</dbReference>
<comment type="caution">
    <text evidence="4">The sequence shown here is derived from an EMBL/GenBank/DDBJ whole genome shotgun (WGS) entry which is preliminary data.</text>
</comment>
<accession>A0A840EQM5</accession>
<evidence type="ECO:0000313" key="4">
    <source>
        <dbReference type="EMBL" id="MBB4135135.1"/>
    </source>
</evidence>
<name>A0A840EQM5_9ACTN</name>
<evidence type="ECO:0000259" key="3">
    <source>
        <dbReference type="Pfam" id="PF13193"/>
    </source>
</evidence>
<reference evidence="4 5" key="1">
    <citation type="submission" date="2020-08" db="EMBL/GenBank/DDBJ databases">
        <title>Sequencing the genomes of 1000 actinobacteria strains.</title>
        <authorList>
            <person name="Klenk H.-P."/>
        </authorList>
    </citation>
    <scope>NUCLEOTIDE SEQUENCE [LARGE SCALE GENOMIC DNA]</scope>
    <source>
        <strain evidence="4 5">DSM 45298</strain>
    </source>
</reference>
<evidence type="ECO:0000313" key="5">
    <source>
        <dbReference type="Proteomes" id="UP000551501"/>
    </source>
</evidence>
<dbReference type="PANTHER" id="PTHR43201:SF5">
    <property type="entry name" value="MEDIUM-CHAIN ACYL-COA LIGASE ACSF2, MITOCHONDRIAL"/>
    <property type="match status" value="1"/>
</dbReference>
<dbReference type="RefSeq" id="WP_183370227.1">
    <property type="nucleotide sequence ID" value="NZ_BAABHL010000076.1"/>
</dbReference>
<dbReference type="AlphaFoldDB" id="A0A840EQM5"/>
<comment type="similarity">
    <text evidence="1">Belongs to the ATP-dependent AMP-binding enzyme family.</text>
</comment>
<protein>
    <submittedName>
        <fullName evidence="4">Non-ribosomal peptide synthetase component E (Peptide arylation enzyme)</fullName>
    </submittedName>
</protein>
<dbReference type="SUPFAM" id="SSF56801">
    <property type="entry name" value="Acetyl-CoA synthetase-like"/>
    <property type="match status" value="1"/>
</dbReference>
<feature type="domain" description="AMP-binding enzyme C-terminal" evidence="3">
    <location>
        <begin position="19"/>
        <end position="96"/>
    </location>
</feature>
<keyword evidence="5" id="KW-1185">Reference proteome</keyword>
<sequence>MGRIKDVVIRKGENIAPLEIEELLSAHPAIAEVAMISVPDDERGEMVCAVVVPESVVEAPDLAAVVDFLTRAHLMKQKLPERLEVVESLPRTGLAKIARNELRTRFGRPDAHWARPLEVSASTQASANVMRMSDANASSGMLHGPE</sequence>
<evidence type="ECO:0000256" key="1">
    <source>
        <dbReference type="ARBA" id="ARBA00006432"/>
    </source>
</evidence>
<proteinExistence type="inferred from homology"/>
<dbReference type="EMBL" id="JACIFP010000001">
    <property type="protein sequence ID" value="MBB4135135.1"/>
    <property type="molecule type" value="Genomic_DNA"/>
</dbReference>
<dbReference type="Pfam" id="PF13193">
    <property type="entry name" value="AMP-binding_C"/>
    <property type="match status" value="1"/>
</dbReference>
<dbReference type="Proteomes" id="UP000551501">
    <property type="component" value="Unassembled WGS sequence"/>
</dbReference>
<gene>
    <name evidence="4" type="ORF">BKA16_001687</name>
</gene>
<dbReference type="GO" id="GO:0006631">
    <property type="term" value="P:fatty acid metabolic process"/>
    <property type="evidence" value="ECO:0007669"/>
    <property type="project" value="TreeGrafter"/>
</dbReference>
<keyword evidence="2" id="KW-0436">Ligase</keyword>
<dbReference type="PANTHER" id="PTHR43201">
    <property type="entry name" value="ACYL-COA SYNTHETASE"/>
    <property type="match status" value="1"/>
</dbReference>
<dbReference type="Gene3D" id="3.30.300.30">
    <property type="match status" value="1"/>
</dbReference>
<dbReference type="GO" id="GO:0031956">
    <property type="term" value="F:medium-chain fatty acid-CoA ligase activity"/>
    <property type="evidence" value="ECO:0007669"/>
    <property type="project" value="TreeGrafter"/>
</dbReference>